<dbReference type="GO" id="GO:0000270">
    <property type="term" value="P:peptidoglycan metabolic process"/>
    <property type="evidence" value="ECO:0007669"/>
    <property type="project" value="TreeGrafter"/>
</dbReference>
<dbReference type="STRING" id="1805236.AUK13_01995"/>
<feature type="domain" description="DUF218" evidence="1">
    <location>
        <begin position="11"/>
        <end position="149"/>
    </location>
</feature>
<dbReference type="GO" id="GO:0005886">
    <property type="term" value="C:plasma membrane"/>
    <property type="evidence" value="ECO:0007669"/>
    <property type="project" value="TreeGrafter"/>
</dbReference>
<dbReference type="InterPro" id="IPR051599">
    <property type="entry name" value="Cell_Envelope_Assoc"/>
</dbReference>
<dbReference type="Pfam" id="PF02698">
    <property type="entry name" value="DUF218"/>
    <property type="match status" value="1"/>
</dbReference>
<accession>A0A1J5F6P9</accession>
<dbReference type="InterPro" id="IPR014729">
    <property type="entry name" value="Rossmann-like_a/b/a_fold"/>
</dbReference>
<comment type="caution">
    <text evidence="2">The sequence shown here is derived from an EMBL/GenBank/DDBJ whole genome shotgun (WGS) entry which is preliminary data.</text>
</comment>
<protein>
    <recommendedName>
        <fullName evidence="1">DUF218 domain-containing protein</fullName>
    </recommendedName>
</protein>
<proteinExistence type="predicted"/>
<sequence>MKTTKQKIKTGIFVLGGWLTNDNGKWRTVNYLEKIKAKESGGLYGDRLRVIAASYLYYQNPEIEIIVSGGKGQLAGIKNIPNVAEVMRYELIELKVPSKNILLETKSGNTYEQLAELKKIVNKLKLDNVIILSNQYHLSRIKAMIKYLSELKPLLKITKIQFKSAEEICLKHDKNKWQTLINKANKSKQMRETIKLEKQGIKQIKNGTYNLKKYAHKNRG</sequence>
<reference evidence="2 3" key="1">
    <citation type="journal article" date="2016" name="Environ. Microbiol.">
        <title>Genomic resolution of a cold subsurface aquifer community provides metabolic insights for novel microbes adapted to high CO concentrations.</title>
        <authorList>
            <person name="Probst A.J."/>
            <person name="Castelle C.J."/>
            <person name="Singh A."/>
            <person name="Brown C.T."/>
            <person name="Anantharaman K."/>
            <person name="Sharon I."/>
            <person name="Hug L.A."/>
            <person name="Burstein D."/>
            <person name="Emerson J.B."/>
            <person name="Thomas B.C."/>
            <person name="Banfield J.F."/>
        </authorList>
    </citation>
    <scope>NUCLEOTIDE SEQUENCE [LARGE SCALE GENOMIC DNA]</scope>
    <source>
        <strain evidence="2">CG2_30_39_24</strain>
    </source>
</reference>
<dbReference type="Gene3D" id="3.40.50.620">
    <property type="entry name" value="HUPs"/>
    <property type="match status" value="1"/>
</dbReference>
<evidence type="ECO:0000313" key="3">
    <source>
        <dbReference type="Proteomes" id="UP000183922"/>
    </source>
</evidence>
<dbReference type="CDD" id="cd06259">
    <property type="entry name" value="YdcF-like"/>
    <property type="match status" value="1"/>
</dbReference>
<dbReference type="EMBL" id="MNYR01000031">
    <property type="protein sequence ID" value="OIP55921.1"/>
    <property type="molecule type" value="Genomic_DNA"/>
</dbReference>
<dbReference type="GO" id="GO:0043164">
    <property type="term" value="P:Gram-negative-bacterium-type cell wall biogenesis"/>
    <property type="evidence" value="ECO:0007669"/>
    <property type="project" value="TreeGrafter"/>
</dbReference>
<organism evidence="2 3">
    <name type="scientific">Candidatus Kuenenbacteria bacterium CG2_30_39_24</name>
    <dbReference type="NCBI Taxonomy" id="1805236"/>
    <lineage>
        <taxon>Bacteria</taxon>
        <taxon>Candidatus Kueneniibacteriota</taxon>
    </lineage>
</organism>
<gene>
    <name evidence="2" type="ORF">AUK13_01995</name>
</gene>
<dbReference type="InterPro" id="IPR003848">
    <property type="entry name" value="DUF218"/>
</dbReference>
<name>A0A1J5F6P9_9BACT</name>
<dbReference type="PANTHER" id="PTHR30336:SF4">
    <property type="entry name" value="ENVELOPE BIOGENESIS FACTOR ELYC"/>
    <property type="match status" value="1"/>
</dbReference>
<dbReference type="PANTHER" id="PTHR30336">
    <property type="entry name" value="INNER MEMBRANE PROTEIN, PROBABLE PERMEASE"/>
    <property type="match status" value="1"/>
</dbReference>
<evidence type="ECO:0000313" key="2">
    <source>
        <dbReference type="EMBL" id="OIP55921.1"/>
    </source>
</evidence>
<dbReference type="AlphaFoldDB" id="A0A1J5F6P9"/>
<dbReference type="Proteomes" id="UP000183922">
    <property type="component" value="Unassembled WGS sequence"/>
</dbReference>
<evidence type="ECO:0000259" key="1">
    <source>
        <dbReference type="Pfam" id="PF02698"/>
    </source>
</evidence>